<dbReference type="GO" id="GO:0005737">
    <property type="term" value="C:cytoplasm"/>
    <property type="evidence" value="ECO:0007669"/>
    <property type="project" value="UniProtKB-SubCell"/>
</dbReference>
<dbReference type="NCBIfam" id="TIGR00418">
    <property type="entry name" value="thrS"/>
    <property type="match status" value="1"/>
</dbReference>
<dbReference type="Pfam" id="PF07973">
    <property type="entry name" value="tRNA_SAD"/>
    <property type="match status" value="1"/>
</dbReference>
<evidence type="ECO:0000256" key="2">
    <source>
        <dbReference type="ARBA" id="ARBA00022490"/>
    </source>
</evidence>
<evidence type="ECO:0000256" key="10">
    <source>
        <dbReference type="ARBA" id="ARBA00022917"/>
    </source>
</evidence>
<dbReference type="Gene3D" id="3.40.50.800">
    <property type="entry name" value="Anticodon-binding domain"/>
    <property type="match status" value="1"/>
</dbReference>
<dbReference type="Gene3D" id="3.30.980.10">
    <property type="entry name" value="Threonyl-trna Synthetase, Chain A, domain 2"/>
    <property type="match status" value="1"/>
</dbReference>
<keyword evidence="10 13" id="KW-0648">Protein biosynthesis</keyword>
<feature type="binding site" evidence="13">
    <location>
        <position position="279"/>
    </location>
    <ligand>
        <name>Zn(2+)</name>
        <dbReference type="ChEBI" id="CHEBI:29105"/>
        <note>catalytic</note>
    </ligand>
</feature>
<dbReference type="Pfam" id="PF00587">
    <property type="entry name" value="tRNA-synt_2b"/>
    <property type="match status" value="1"/>
</dbReference>
<dbReference type="InterPro" id="IPR006195">
    <property type="entry name" value="aa-tRNA-synth_II"/>
</dbReference>
<evidence type="ECO:0000256" key="11">
    <source>
        <dbReference type="ARBA" id="ARBA00023146"/>
    </source>
</evidence>
<evidence type="ECO:0000256" key="5">
    <source>
        <dbReference type="ARBA" id="ARBA00022723"/>
    </source>
</evidence>
<dbReference type="Gene3D" id="3.30.54.20">
    <property type="match status" value="1"/>
</dbReference>
<dbReference type="SUPFAM" id="SSF52954">
    <property type="entry name" value="Class II aaRS ABD-related"/>
    <property type="match status" value="1"/>
</dbReference>
<dbReference type="FunFam" id="3.30.930.10:FF:000002">
    <property type="entry name" value="Threonine--tRNA ligase"/>
    <property type="match status" value="1"/>
</dbReference>
<proteinExistence type="inferred from homology"/>
<name>A0A2H0UL96_9BACT</name>
<feature type="domain" description="Aminoacyl-transfer RNA synthetases class-II family profile" evidence="14">
    <location>
        <begin position="228"/>
        <end position="482"/>
    </location>
</feature>
<sequence>MNNNEHLEVVRHSFAHLLAAAVLELYPEAKPTIGPAIENGFYYDFHFASPISETDLGKMEKKMRGVLRQWEKSENWFSKREVSAQEAKEIFKGNEFKLELIEEIVGKGEPITLYTTGEFTDLCRGGHADKPAELNPEAFKLTHLAGAYWRGDEKNPMLTRIYGVAFETKEELEQYLAMVEEAKKRDHKKLGPELDLFTFSPLVGAGLPLWTPKGTLVRDLLDDFVWALRKEAGYEKVEIPHITKKDLYETSGHWDKFKDELFRIQTREGHEFAMKPMNCPHHTQIYARKKWSYRELPQRYANTTTCYRDEQSGELAGLSRVRAFAQDDAHVFCRMSDAKQEFLKVWEVVYAFYSAFGFSLRVRLSLHDPKAPEKYLGDEARWVEAEKILRDIVSEQKVDWFEGVGEAAFYGPKLDFMAKDAIGRQWQVATIQLDMNMPERFDLTCVNEKGENERIVMIHAAIMGSIERFLSILIEHTAGAFPLWLSPVQARVIAVSDKFQEYASKQVASLKEAGIRVELTEANETLGKRIREAQQEKIPYILVVGEKEQDEKTVAVRHRSVGDLGTLPVSELVEKLQKEIKDKAL</sequence>
<organism evidence="15 16">
    <name type="scientific">Candidatus Harrisonbacteria bacterium CG10_big_fil_rev_8_21_14_0_10_49_15</name>
    <dbReference type="NCBI Taxonomy" id="1974587"/>
    <lineage>
        <taxon>Bacteria</taxon>
        <taxon>Candidatus Harrisoniibacteriota</taxon>
    </lineage>
</organism>
<dbReference type="HAMAP" id="MF_00184">
    <property type="entry name" value="Thr_tRNA_synth"/>
    <property type="match status" value="1"/>
</dbReference>
<dbReference type="Proteomes" id="UP000229526">
    <property type="component" value="Unassembled WGS sequence"/>
</dbReference>
<comment type="subunit">
    <text evidence="13">Homodimer.</text>
</comment>
<dbReference type="SMART" id="SM00863">
    <property type="entry name" value="tRNA_SAD"/>
    <property type="match status" value="1"/>
</dbReference>
<dbReference type="CDD" id="cd00860">
    <property type="entry name" value="ThrRS_anticodon"/>
    <property type="match status" value="1"/>
</dbReference>
<evidence type="ECO:0000256" key="9">
    <source>
        <dbReference type="ARBA" id="ARBA00022884"/>
    </source>
</evidence>
<dbReference type="InterPro" id="IPR002320">
    <property type="entry name" value="Thr-tRNA-ligase_IIa"/>
</dbReference>
<keyword evidence="2 13" id="KW-0963">Cytoplasm</keyword>
<dbReference type="GO" id="GO:0000049">
    <property type="term" value="F:tRNA binding"/>
    <property type="evidence" value="ECO:0007669"/>
    <property type="project" value="UniProtKB-KW"/>
</dbReference>
<dbReference type="InterPro" id="IPR012947">
    <property type="entry name" value="tRNA_SAD"/>
</dbReference>
<comment type="similarity">
    <text evidence="1 13">Belongs to the class-II aminoacyl-tRNA synthetase family.</text>
</comment>
<evidence type="ECO:0000256" key="3">
    <source>
        <dbReference type="ARBA" id="ARBA00022555"/>
    </source>
</evidence>
<dbReference type="Gene3D" id="3.30.930.10">
    <property type="entry name" value="Bira Bifunctional Protein, Domain 2"/>
    <property type="match status" value="1"/>
</dbReference>
<dbReference type="AlphaFoldDB" id="A0A2H0UL96"/>
<comment type="subcellular location">
    <subcellularLocation>
        <location evidence="13">Cytoplasm</location>
    </subcellularLocation>
</comment>
<dbReference type="FunFam" id="3.40.50.800:FF:000001">
    <property type="entry name" value="Threonine--tRNA ligase"/>
    <property type="match status" value="1"/>
</dbReference>
<keyword evidence="4 13" id="KW-0436">Ligase</keyword>
<dbReference type="InterPro" id="IPR045864">
    <property type="entry name" value="aa-tRNA-synth_II/BPL/LPL"/>
</dbReference>
<feature type="binding site" evidence="13">
    <location>
        <position position="459"/>
    </location>
    <ligand>
        <name>Zn(2+)</name>
        <dbReference type="ChEBI" id="CHEBI:29105"/>
        <note>catalytic</note>
    </ligand>
</feature>
<dbReference type="PANTHER" id="PTHR11451:SF44">
    <property type="entry name" value="THREONINE--TRNA LIGASE, CHLOROPLASTIC_MITOCHONDRIAL 2"/>
    <property type="match status" value="1"/>
</dbReference>
<dbReference type="InterPro" id="IPR036621">
    <property type="entry name" value="Anticodon-bd_dom_sf"/>
</dbReference>
<evidence type="ECO:0000256" key="13">
    <source>
        <dbReference type="HAMAP-Rule" id="MF_00184"/>
    </source>
</evidence>
<dbReference type="Pfam" id="PF03129">
    <property type="entry name" value="HGTP_anticodon"/>
    <property type="match status" value="1"/>
</dbReference>
<evidence type="ECO:0000313" key="16">
    <source>
        <dbReference type="Proteomes" id="UP000229526"/>
    </source>
</evidence>
<dbReference type="CDD" id="cd00771">
    <property type="entry name" value="ThrRS_core"/>
    <property type="match status" value="1"/>
</dbReference>
<keyword evidence="8 13" id="KW-0067">ATP-binding</keyword>
<dbReference type="InterPro" id="IPR047246">
    <property type="entry name" value="ThrRS_anticodon"/>
</dbReference>
<evidence type="ECO:0000259" key="14">
    <source>
        <dbReference type="PROSITE" id="PS50862"/>
    </source>
</evidence>
<dbReference type="EC" id="6.1.1.3" evidence="13"/>
<dbReference type="SUPFAM" id="SSF55681">
    <property type="entry name" value="Class II aaRS and biotin synthetases"/>
    <property type="match status" value="1"/>
</dbReference>
<keyword evidence="7 13" id="KW-0862">Zinc</keyword>
<gene>
    <name evidence="13" type="primary">thrS</name>
    <name evidence="15" type="ORF">COU11_02020</name>
</gene>
<comment type="caution">
    <text evidence="15">The sequence shown here is derived from an EMBL/GenBank/DDBJ whole genome shotgun (WGS) entry which is preliminary data.</text>
</comment>
<evidence type="ECO:0000313" key="15">
    <source>
        <dbReference type="EMBL" id="PIR87171.1"/>
    </source>
</evidence>
<comment type="cofactor">
    <cofactor evidence="13">
        <name>Zn(2+)</name>
        <dbReference type="ChEBI" id="CHEBI:29105"/>
    </cofactor>
    <text evidence="13">Binds 1 zinc ion per subunit.</text>
</comment>
<dbReference type="InterPro" id="IPR018163">
    <property type="entry name" value="Thr/Ala-tRNA-synth_IIc_edit"/>
</dbReference>
<keyword evidence="11 13" id="KW-0030">Aminoacyl-tRNA synthetase</keyword>
<feature type="binding site" evidence="13">
    <location>
        <position position="330"/>
    </location>
    <ligand>
        <name>Zn(2+)</name>
        <dbReference type="ChEBI" id="CHEBI:29105"/>
        <note>catalytic</note>
    </ligand>
</feature>
<dbReference type="InterPro" id="IPR033728">
    <property type="entry name" value="ThrRS_core"/>
</dbReference>
<dbReference type="InterPro" id="IPR002314">
    <property type="entry name" value="aa-tRNA-synt_IIb"/>
</dbReference>
<accession>A0A2H0UL96</accession>
<dbReference type="GO" id="GO:0006435">
    <property type="term" value="P:threonyl-tRNA aminoacylation"/>
    <property type="evidence" value="ECO:0007669"/>
    <property type="project" value="UniProtKB-UniRule"/>
</dbReference>
<dbReference type="GO" id="GO:0005524">
    <property type="term" value="F:ATP binding"/>
    <property type="evidence" value="ECO:0007669"/>
    <property type="project" value="UniProtKB-UniRule"/>
</dbReference>
<comment type="catalytic activity">
    <reaction evidence="12 13">
        <text>tRNA(Thr) + L-threonine + ATP = L-threonyl-tRNA(Thr) + AMP + diphosphate + H(+)</text>
        <dbReference type="Rhea" id="RHEA:24624"/>
        <dbReference type="Rhea" id="RHEA-COMP:9670"/>
        <dbReference type="Rhea" id="RHEA-COMP:9704"/>
        <dbReference type="ChEBI" id="CHEBI:15378"/>
        <dbReference type="ChEBI" id="CHEBI:30616"/>
        <dbReference type="ChEBI" id="CHEBI:33019"/>
        <dbReference type="ChEBI" id="CHEBI:57926"/>
        <dbReference type="ChEBI" id="CHEBI:78442"/>
        <dbReference type="ChEBI" id="CHEBI:78534"/>
        <dbReference type="ChEBI" id="CHEBI:456215"/>
        <dbReference type="EC" id="6.1.1.3"/>
    </reaction>
</comment>
<dbReference type="GO" id="GO:0046872">
    <property type="term" value="F:metal ion binding"/>
    <property type="evidence" value="ECO:0007669"/>
    <property type="project" value="UniProtKB-KW"/>
</dbReference>
<keyword evidence="6 13" id="KW-0547">Nucleotide-binding</keyword>
<evidence type="ECO:0000256" key="7">
    <source>
        <dbReference type="ARBA" id="ARBA00022833"/>
    </source>
</evidence>
<dbReference type="PANTHER" id="PTHR11451">
    <property type="entry name" value="THREONINE-TRNA LIGASE"/>
    <property type="match status" value="1"/>
</dbReference>
<dbReference type="GO" id="GO:0004829">
    <property type="term" value="F:threonine-tRNA ligase activity"/>
    <property type="evidence" value="ECO:0007669"/>
    <property type="project" value="UniProtKB-UniRule"/>
</dbReference>
<evidence type="ECO:0000256" key="12">
    <source>
        <dbReference type="ARBA" id="ARBA00049515"/>
    </source>
</evidence>
<dbReference type="SUPFAM" id="SSF55186">
    <property type="entry name" value="ThrRS/AlaRS common domain"/>
    <property type="match status" value="1"/>
</dbReference>
<dbReference type="EMBL" id="PFBD01000018">
    <property type="protein sequence ID" value="PIR87171.1"/>
    <property type="molecule type" value="Genomic_DNA"/>
</dbReference>
<protein>
    <recommendedName>
        <fullName evidence="13">Threonine--tRNA ligase</fullName>
        <ecNumber evidence="13">6.1.1.3</ecNumber>
    </recommendedName>
    <alternativeName>
        <fullName evidence="13">Threonyl-tRNA synthetase</fullName>
        <shortName evidence="13">ThrRS</shortName>
    </alternativeName>
</protein>
<dbReference type="PRINTS" id="PR01047">
    <property type="entry name" value="TRNASYNTHTHR"/>
</dbReference>
<evidence type="ECO:0000256" key="6">
    <source>
        <dbReference type="ARBA" id="ARBA00022741"/>
    </source>
</evidence>
<keyword evidence="9 13" id="KW-0694">RNA-binding</keyword>
<comment type="caution">
    <text evidence="13">Lacks conserved residue(s) required for the propagation of feature annotation.</text>
</comment>
<evidence type="ECO:0000256" key="8">
    <source>
        <dbReference type="ARBA" id="ARBA00022840"/>
    </source>
</evidence>
<dbReference type="InterPro" id="IPR004154">
    <property type="entry name" value="Anticodon-bd"/>
</dbReference>
<evidence type="ECO:0000256" key="4">
    <source>
        <dbReference type="ARBA" id="ARBA00022598"/>
    </source>
</evidence>
<keyword evidence="5 13" id="KW-0479">Metal-binding</keyword>
<keyword evidence="3 13" id="KW-0820">tRNA-binding</keyword>
<dbReference type="PROSITE" id="PS50862">
    <property type="entry name" value="AA_TRNA_LIGASE_II"/>
    <property type="match status" value="1"/>
</dbReference>
<evidence type="ECO:0000256" key="1">
    <source>
        <dbReference type="ARBA" id="ARBA00008226"/>
    </source>
</evidence>
<reference evidence="16" key="1">
    <citation type="submission" date="2017-09" db="EMBL/GenBank/DDBJ databases">
        <title>Depth-based differentiation of microbial function through sediment-hosted aquifers and enrichment of novel symbionts in the deep terrestrial subsurface.</title>
        <authorList>
            <person name="Probst A.J."/>
            <person name="Ladd B."/>
            <person name="Jarett J.K."/>
            <person name="Geller-Mcgrath D.E."/>
            <person name="Sieber C.M.K."/>
            <person name="Emerson J.B."/>
            <person name="Anantharaman K."/>
            <person name="Thomas B.C."/>
            <person name="Malmstrom R."/>
            <person name="Stieglmeier M."/>
            <person name="Klingl A."/>
            <person name="Woyke T."/>
            <person name="Ryan C.M."/>
            <person name="Banfield J.F."/>
        </authorList>
    </citation>
    <scope>NUCLEOTIDE SEQUENCE [LARGE SCALE GENOMIC DNA]</scope>
</reference>
<dbReference type="FunFam" id="3.30.980.10:FF:000005">
    <property type="entry name" value="Threonyl-tRNA synthetase, mitochondrial"/>
    <property type="match status" value="1"/>
</dbReference>